<reference evidence="6" key="1">
    <citation type="submission" date="2025-08" db="UniProtKB">
        <authorList>
            <consortium name="Ensembl"/>
        </authorList>
    </citation>
    <scope>IDENTIFICATION</scope>
</reference>
<evidence type="ECO:0000313" key="7">
    <source>
        <dbReference type="Proteomes" id="UP000594220"/>
    </source>
</evidence>
<evidence type="ECO:0000313" key="6">
    <source>
        <dbReference type="Ensembl" id="ENSCPRP00005010904.1"/>
    </source>
</evidence>
<dbReference type="InterPro" id="IPR013783">
    <property type="entry name" value="Ig-like_fold"/>
</dbReference>
<dbReference type="OMA" id="WTISMSA"/>
<proteinExistence type="predicted"/>
<keyword evidence="2" id="KW-1064">Adaptive immunity</keyword>
<dbReference type="Ensembl" id="ENSCPRT00005012861.1">
    <property type="protein sequence ID" value="ENSCPRP00005010904.1"/>
    <property type="gene ID" value="ENSCPRG00005007780.1"/>
</dbReference>
<dbReference type="InterPro" id="IPR036179">
    <property type="entry name" value="Ig-like_dom_sf"/>
</dbReference>
<protein>
    <recommendedName>
        <fullName evidence="5">Ig-like domain-containing protein</fullName>
    </recommendedName>
</protein>
<dbReference type="PROSITE" id="PS50835">
    <property type="entry name" value="IG_LIKE"/>
    <property type="match status" value="1"/>
</dbReference>
<feature type="compositionally biased region" description="Polar residues" evidence="4">
    <location>
        <begin position="22"/>
        <end position="35"/>
    </location>
</feature>
<keyword evidence="1" id="KW-0391">Immunity</keyword>
<evidence type="ECO:0000256" key="2">
    <source>
        <dbReference type="ARBA" id="ARBA00023130"/>
    </source>
</evidence>
<sequence>MAPPPCPAHPQLPPKTALPRWSTCTQSQIQLQESGPGTVKPGETLSLTCTVTGGSVTSSYWWGWIQQAPGKGLEWMRWRTGSTSYNPGKGTRWTISMSAGPDAFHLRILNELAEVIA</sequence>
<feature type="compositionally biased region" description="Pro residues" evidence="4">
    <location>
        <begin position="1"/>
        <end position="13"/>
    </location>
</feature>
<dbReference type="InterPro" id="IPR013106">
    <property type="entry name" value="Ig_V-set"/>
</dbReference>
<keyword evidence="7" id="KW-1185">Reference proteome</keyword>
<dbReference type="GeneTree" id="ENSGT01030000234536"/>
<dbReference type="Gene3D" id="2.60.40.10">
    <property type="entry name" value="Immunoglobulins"/>
    <property type="match status" value="1"/>
</dbReference>
<keyword evidence="3" id="KW-1280">Immunoglobulin</keyword>
<evidence type="ECO:0000256" key="1">
    <source>
        <dbReference type="ARBA" id="ARBA00022859"/>
    </source>
</evidence>
<reference evidence="6" key="2">
    <citation type="submission" date="2025-09" db="UniProtKB">
        <authorList>
            <consortium name="Ensembl"/>
        </authorList>
    </citation>
    <scope>IDENTIFICATION</scope>
</reference>
<dbReference type="SMART" id="SM00406">
    <property type="entry name" value="IGv"/>
    <property type="match status" value="1"/>
</dbReference>
<dbReference type="InterPro" id="IPR050199">
    <property type="entry name" value="IgHV"/>
</dbReference>
<feature type="domain" description="Ig-like" evidence="5">
    <location>
        <begin position="13"/>
        <end position="77"/>
    </location>
</feature>
<dbReference type="GO" id="GO:0002250">
    <property type="term" value="P:adaptive immune response"/>
    <property type="evidence" value="ECO:0007669"/>
    <property type="project" value="UniProtKB-KW"/>
</dbReference>
<dbReference type="InterPro" id="IPR007110">
    <property type="entry name" value="Ig-like_dom"/>
</dbReference>
<evidence type="ECO:0000256" key="3">
    <source>
        <dbReference type="ARBA" id="ARBA00043265"/>
    </source>
</evidence>
<dbReference type="Proteomes" id="UP000594220">
    <property type="component" value="Unplaced"/>
</dbReference>
<evidence type="ECO:0000256" key="4">
    <source>
        <dbReference type="SAM" id="MobiDB-lite"/>
    </source>
</evidence>
<dbReference type="GO" id="GO:0005576">
    <property type="term" value="C:extracellular region"/>
    <property type="evidence" value="ECO:0007669"/>
    <property type="project" value="UniProtKB-ARBA"/>
</dbReference>
<dbReference type="GO" id="GO:0019814">
    <property type="term" value="C:immunoglobulin complex"/>
    <property type="evidence" value="ECO:0007669"/>
    <property type="project" value="UniProtKB-KW"/>
</dbReference>
<evidence type="ECO:0000259" key="5">
    <source>
        <dbReference type="PROSITE" id="PS50835"/>
    </source>
</evidence>
<name>A0A7M4EJT7_CROPO</name>
<dbReference type="AlphaFoldDB" id="A0A7M4EJT7"/>
<feature type="region of interest" description="Disordered" evidence="4">
    <location>
        <begin position="1"/>
        <end position="39"/>
    </location>
</feature>
<dbReference type="PANTHER" id="PTHR23266">
    <property type="entry name" value="IMMUNOGLOBULIN HEAVY CHAIN"/>
    <property type="match status" value="1"/>
</dbReference>
<organism evidence="6 7">
    <name type="scientific">Crocodylus porosus</name>
    <name type="common">Saltwater crocodile</name>
    <name type="synonym">Estuarine crocodile</name>
    <dbReference type="NCBI Taxonomy" id="8502"/>
    <lineage>
        <taxon>Eukaryota</taxon>
        <taxon>Metazoa</taxon>
        <taxon>Chordata</taxon>
        <taxon>Craniata</taxon>
        <taxon>Vertebrata</taxon>
        <taxon>Euteleostomi</taxon>
        <taxon>Archelosauria</taxon>
        <taxon>Archosauria</taxon>
        <taxon>Crocodylia</taxon>
        <taxon>Longirostres</taxon>
        <taxon>Crocodylidae</taxon>
        <taxon>Crocodylus</taxon>
    </lineage>
</organism>
<dbReference type="SUPFAM" id="SSF48726">
    <property type="entry name" value="Immunoglobulin"/>
    <property type="match status" value="1"/>
</dbReference>
<accession>A0A7M4EJT7</accession>